<dbReference type="HAMAP" id="MF_00378">
    <property type="entry name" value="Exonuc_7_L"/>
    <property type="match status" value="1"/>
</dbReference>
<dbReference type="GO" id="GO:0005737">
    <property type="term" value="C:cytoplasm"/>
    <property type="evidence" value="ECO:0007669"/>
    <property type="project" value="UniProtKB-SubCell"/>
</dbReference>
<dbReference type="GO" id="GO:0003676">
    <property type="term" value="F:nucleic acid binding"/>
    <property type="evidence" value="ECO:0007669"/>
    <property type="project" value="InterPro"/>
</dbReference>
<name>A0A937L5S0_9PROT</name>
<dbReference type="Proteomes" id="UP000785783">
    <property type="component" value="Unassembled WGS sequence"/>
</dbReference>
<keyword evidence="4 5" id="KW-0269">Exonuclease</keyword>
<evidence type="ECO:0000313" key="10">
    <source>
        <dbReference type="EMBL" id="MBL6762177.1"/>
    </source>
</evidence>
<comment type="similarity">
    <text evidence="5 6">Belongs to the XseA family.</text>
</comment>
<dbReference type="InterPro" id="IPR003753">
    <property type="entry name" value="Exonuc_VII_L"/>
</dbReference>
<reference evidence="10" key="1">
    <citation type="submission" date="2020-10" db="EMBL/GenBank/DDBJ databases">
        <title>Microbiome of the Black Sea water column analyzed by genome centric metagenomics.</title>
        <authorList>
            <person name="Cabello-Yeves P.J."/>
            <person name="Callieri C."/>
            <person name="Picazo A."/>
            <person name="Mehrshad M."/>
            <person name="Haro-Moreno J.M."/>
            <person name="Roda-Garcia J."/>
            <person name="Dzembekova N."/>
            <person name="Slabakova V."/>
            <person name="Slabakova N."/>
            <person name="Moncheva S."/>
            <person name="Rodriguez-Valera F."/>
        </authorList>
    </citation>
    <scope>NUCLEOTIDE SEQUENCE</scope>
    <source>
        <strain evidence="10">BS307-5m-G5</strain>
    </source>
</reference>
<sequence length="494" mass="52768">MSAHGDNLVELTVAELSGQVKRLVEDSFGRVRVRGELGRVSRPASGHVYFDVKDDKAVLSGVMWKGTVQKLAMQPEQGLEVVVTGKLTTFAGQSRYQMVVEAMEPAGEGALMALLEARKKQLAAEGLFDAARKQPIPYLPETIGVITSPSGAVIRDILHRLADRFPRHVLVWPVRVQGESCAEEVAKAIAGFNALPKEVTSAGTIKRPDVLIVARGGGSLEDLWGFNEEIVARTAAQSDIPLISAVGHETDTTLIDFAADRRAPTPTAAAEMAVPVRADLMAQINDFETRLLRAETRRVEQARNHLDGLARGLPKLEDMLALPAQRLDAVAQRLGGGLQANINKQSARLANSAARLTPAALQTRLRFAAERLGALMARAGRQMQTTIDKQQAGLAALSRQLRLLSYENVLERGFALVLDETGKPLRAAAQANPGSLLDIRLAAEQRVAARVESGGAAAKAPVEKSTASKTTPKKAKKPKPSGGSSGDGGQGQLL</sequence>
<evidence type="ECO:0000256" key="6">
    <source>
        <dbReference type="RuleBase" id="RU004355"/>
    </source>
</evidence>
<dbReference type="NCBIfam" id="TIGR00237">
    <property type="entry name" value="xseA"/>
    <property type="match status" value="1"/>
</dbReference>
<dbReference type="CDD" id="cd04489">
    <property type="entry name" value="ExoVII_LU_OBF"/>
    <property type="match status" value="1"/>
</dbReference>
<evidence type="ECO:0000259" key="9">
    <source>
        <dbReference type="Pfam" id="PF13742"/>
    </source>
</evidence>
<dbReference type="Pfam" id="PF13742">
    <property type="entry name" value="tRNA_anti_2"/>
    <property type="match status" value="1"/>
</dbReference>
<dbReference type="GO" id="GO:0006308">
    <property type="term" value="P:DNA catabolic process"/>
    <property type="evidence" value="ECO:0007669"/>
    <property type="project" value="UniProtKB-UniRule"/>
</dbReference>
<keyword evidence="2 5" id="KW-0540">Nuclease</keyword>
<dbReference type="Pfam" id="PF02601">
    <property type="entry name" value="Exonuc_VII_L"/>
    <property type="match status" value="1"/>
</dbReference>
<evidence type="ECO:0000256" key="4">
    <source>
        <dbReference type="ARBA" id="ARBA00022839"/>
    </source>
</evidence>
<evidence type="ECO:0000256" key="2">
    <source>
        <dbReference type="ARBA" id="ARBA00022722"/>
    </source>
</evidence>
<dbReference type="InterPro" id="IPR025824">
    <property type="entry name" value="OB-fold_nuc-bd_dom"/>
</dbReference>
<evidence type="ECO:0000256" key="7">
    <source>
        <dbReference type="SAM" id="MobiDB-lite"/>
    </source>
</evidence>
<organism evidence="10 11">
    <name type="scientific">PS1 clade bacterium</name>
    <dbReference type="NCBI Taxonomy" id="2175152"/>
    <lineage>
        <taxon>Bacteria</taxon>
        <taxon>Pseudomonadati</taxon>
        <taxon>Pseudomonadota</taxon>
        <taxon>Alphaproteobacteria</taxon>
        <taxon>PS1 clade</taxon>
    </lineage>
</organism>
<accession>A0A937L5S0</accession>
<evidence type="ECO:0000259" key="8">
    <source>
        <dbReference type="Pfam" id="PF02601"/>
    </source>
</evidence>
<gene>
    <name evidence="5" type="primary">xseA</name>
    <name evidence="10" type="ORF">ISQ19_05720</name>
</gene>
<evidence type="ECO:0000256" key="3">
    <source>
        <dbReference type="ARBA" id="ARBA00022801"/>
    </source>
</evidence>
<keyword evidence="1 5" id="KW-0963">Cytoplasm</keyword>
<comment type="subunit">
    <text evidence="5">Heterooligomer composed of large and small subunits.</text>
</comment>
<feature type="region of interest" description="Disordered" evidence="7">
    <location>
        <begin position="450"/>
        <end position="494"/>
    </location>
</feature>
<dbReference type="GO" id="GO:0008855">
    <property type="term" value="F:exodeoxyribonuclease VII activity"/>
    <property type="evidence" value="ECO:0007669"/>
    <property type="project" value="UniProtKB-UniRule"/>
</dbReference>
<comment type="caution">
    <text evidence="10">The sequence shown here is derived from an EMBL/GenBank/DDBJ whole genome shotgun (WGS) entry which is preliminary data.</text>
</comment>
<comment type="catalytic activity">
    <reaction evidence="5 6">
        <text>Exonucleolytic cleavage in either 5'- to 3'- or 3'- to 5'-direction to yield nucleoside 5'-phosphates.</text>
        <dbReference type="EC" id="3.1.11.6"/>
    </reaction>
</comment>
<dbReference type="EC" id="3.1.11.6" evidence="5"/>
<dbReference type="PANTHER" id="PTHR30008">
    <property type="entry name" value="EXODEOXYRIBONUCLEASE 7 LARGE SUBUNIT"/>
    <property type="match status" value="1"/>
</dbReference>
<dbReference type="GO" id="GO:0009318">
    <property type="term" value="C:exodeoxyribonuclease VII complex"/>
    <property type="evidence" value="ECO:0007669"/>
    <property type="project" value="UniProtKB-UniRule"/>
</dbReference>
<dbReference type="PANTHER" id="PTHR30008:SF0">
    <property type="entry name" value="EXODEOXYRIBONUCLEASE 7 LARGE SUBUNIT"/>
    <property type="match status" value="1"/>
</dbReference>
<evidence type="ECO:0000256" key="5">
    <source>
        <dbReference type="HAMAP-Rule" id="MF_00378"/>
    </source>
</evidence>
<evidence type="ECO:0000313" key="11">
    <source>
        <dbReference type="Proteomes" id="UP000785783"/>
    </source>
</evidence>
<comment type="subcellular location">
    <subcellularLocation>
        <location evidence="5 6">Cytoplasm</location>
    </subcellularLocation>
</comment>
<proteinExistence type="inferred from homology"/>
<keyword evidence="3 5" id="KW-0378">Hydrolase</keyword>
<feature type="domain" description="Exonuclease VII large subunit C-terminal" evidence="8">
    <location>
        <begin position="127"/>
        <end position="444"/>
    </location>
</feature>
<protein>
    <recommendedName>
        <fullName evidence="5">Exodeoxyribonuclease 7 large subunit</fullName>
        <ecNumber evidence="5">3.1.11.6</ecNumber>
    </recommendedName>
    <alternativeName>
        <fullName evidence="5">Exodeoxyribonuclease VII large subunit</fullName>
        <shortName evidence="5">Exonuclease VII large subunit</shortName>
    </alternativeName>
</protein>
<comment type="function">
    <text evidence="5">Bidirectionally degrades single-stranded DNA into large acid-insoluble oligonucleotides, which are then degraded further into small acid-soluble oligonucleotides.</text>
</comment>
<feature type="domain" description="OB-fold nucleic acid binding" evidence="9">
    <location>
        <begin position="11"/>
        <end position="104"/>
    </location>
</feature>
<dbReference type="EMBL" id="JADHOK010000081">
    <property type="protein sequence ID" value="MBL6762177.1"/>
    <property type="molecule type" value="Genomic_DNA"/>
</dbReference>
<evidence type="ECO:0000256" key="1">
    <source>
        <dbReference type="ARBA" id="ARBA00022490"/>
    </source>
</evidence>
<dbReference type="AlphaFoldDB" id="A0A937L5S0"/>
<feature type="compositionally biased region" description="Gly residues" evidence="7">
    <location>
        <begin position="483"/>
        <end position="494"/>
    </location>
</feature>
<dbReference type="InterPro" id="IPR020579">
    <property type="entry name" value="Exonuc_VII_lsu_C"/>
</dbReference>